<proteinExistence type="predicted"/>
<evidence type="ECO:0000313" key="2">
    <source>
        <dbReference type="Proteomes" id="UP001454036"/>
    </source>
</evidence>
<dbReference type="AlphaFoldDB" id="A0AAV3PV06"/>
<sequence length="80" mass="9049">MSVVPSIQSVTSDVATQPVIERHSTRQRQPSKWMSDYVVNSVFSSQNLPEFTATHKLFLANLLTIQELHTYNQATIILTC</sequence>
<organism evidence="1 2">
    <name type="scientific">Lithospermum erythrorhizon</name>
    <name type="common">Purple gromwell</name>
    <name type="synonym">Lithospermum officinale var. erythrorhizon</name>
    <dbReference type="NCBI Taxonomy" id="34254"/>
    <lineage>
        <taxon>Eukaryota</taxon>
        <taxon>Viridiplantae</taxon>
        <taxon>Streptophyta</taxon>
        <taxon>Embryophyta</taxon>
        <taxon>Tracheophyta</taxon>
        <taxon>Spermatophyta</taxon>
        <taxon>Magnoliopsida</taxon>
        <taxon>eudicotyledons</taxon>
        <taxon>Gunneridae</taxon>
        <taxon>Pentapetalae</taxon>
        <taxon>asterids</taxon>
        <taxon>lamiids</taxon>
        <taxon>Boraginales</taxon>
        <taxon>Boraginaceae</taxon>
        <taxon>Boraginoideae</taxon>
        <taxon>Lithospermeae</taxon>
        <taxon>Lithospermum</taxon>
    </lineage>
</organism>
<reference evidence="1 2" key="1">
    <citation type="submission" date="2024-01" db="EMBL/GenBank/DDBJ databases">
        <title>The complete chloroplast genome sequence of Lithospermum erythrorhizon: insights into the phylogenetic relationship among Boraginaceae species and the maternal lineages of purple gromwells.</title>
        <authorList>
            <person name="Okada T."/>
            <person name="Watanabe K."/>
        </authorList>
    </citation>
    <scope>NUCLEOTIDE SEQUENCE [LARGE SCALE GENOMIC DNA]</scope>
</reference>
<dbReference type="Proteomes" id="UP001454036">
    <property type="component" value="Unassembled WGS sequence"/>
</dbReference>
<gene>
    <name evidence="1" type="ORF">LIER_13201</name>
</gene>
<dbReference type="EMBL" id="BAABME010002634">
    <property type="protein sequence ID" value="GAA0155485.1"/>
    <property type="molecule type" value="Genomic_DNA"/>
</dbReference>
<comment type="caution">
    <text evidence="1">The sequence shown here is derived from an EMBL/GenBank/DDBJ whole genome shotgun (WGS) entry which is preliminary data.</text>
</comment>
<evidence type="ECO:0000313" key="1">
    <source>
        <dbReference type="EMBL" id="GAA0155485.1"/>
    </source>
</evidence>
<accession>A0AAV3PV06</accession>
<protein>
    <submittedName>
        <fullName evidence="1">Uncharacterized protein</fullName>
    </submittedName>
</protein>
<name>A0AAV3PV06_LITER</name>
<keyword evidence="2" id="KW-1185">Reference proteome</keyword>